<evidence type="ECO:0000256" key="5">
    <source>
        <dbReference type="ARBA" id="ARBA00013165"/>
    </source>
</evidence>
<feature type="domain" description="Aminoacyl-tRNA synthetase class Ia" evidence="16">
    <location>
        <begin position="22"/>
        <end position="228"/>
    </location>
</feature>
<dbReference type="GO" id="GO:0006428">
    <property type="term" value="P:isoleucyl-tRNA aminoacylation"/>
    <property type="evidence" value="ECO:0007669"/>
    <property type="project" value="InterPro"/>
</dbReference>
<dbReference type="GO" id="GO:0004822">
    <property type="term" value="F:isoleucine-tRNA ligase activity"/>
    <property type="evidence" value="ECO:0007669"/>
    <property type="project" value="UniProtKB-EC"/>
</dbReference>
<dbReference type="SUPFAM" id="SSF50677">
    <property type="entry name" value="ValRS/IleRS/LeuRS editing domain"/>
    <property type="match status" value="1"/>
</dbReference>
<dbReference type="Gene3D" id="3.40.50.620">
    <property type="entry name" value="HUPs"/>
    <property type="match status" value="1"/>
</dbReference>
<evidence type="ECO:0000256" key="2">
    <source>
        <dbReference type="ARBA" id="ARBA00004496"/>
    </source>
</evidence>
<evidence type="ECO:0000313" key="18">
    <source>
        <dbReference type="Proteomes" id="UP000014962"/>
    </source>
</evidence>
<dbReference type="InterPro" id="IPR023586">
    <property type="entry name" value="Ile-tRNA-ligase_type2"/>
</dbReference>
<gene>
    <name evidence="17" type="ORF">ADIWIN_3854</name>
</gene>
<keyword evidence="11" id="KW-0067">ATP-binding</keyword>
<protein>
    <recommendedName>
        <fullName evidence="5">isoleucine--tRNA ligase</fullName>
        <ecNumber evidence="5">6.1.1.5</ecNumber>
    </recommendedName>
</protein>
<evidence type="ECO:0000256" key="14">
    <source>
        <dbReference type="ARBA" id="ARBA00025217"/>
    </source>
</evidence>
<comment type="catalytic activity">
    <reaction evidence="15">
        <text>tRNA(Ile) + L-isoleucine + ATP = L-isoleucyl-tRNA(Ile) + AMP + diphosphate</text>
        <dbReference type="Rhea" id="RHEA:11060"/>
        <dbReference type="Rhea" id="RHEA-COMP:9666"/>
        <dbReference type="Rhea" id="RHEA-COMP:9695"/>
        <dbReference type="ChEBI" id="CHEBI:30616"/>
        <dbReference type="ChEBI" id="CHEBI:33019"/>
        <dbReference type="ChEBI" id="CHEBI:58045"/>
        <dbReference type="ChEBI" id="CHEBI:78442"/>
        <dbReference type="ChEBI" id="CHEBI:78528"/>
        <dbReference type="ChEBI" id="CHEBI:456215"/>
        <dbReference type="EC" id="6.1.1.5"/>
    </reaction>
</comment>
<keyword evidence="12" id="KW-0648">Protein biosynthesis</keyword>
<evidence type="ECO:0000256" key="11">
    <source>
        <dbReference type="ARBA" id="ARBA00022840"/>
    </source>
</evidence>
<dbReference type="PANTHER" id="PTHR42780:SF1">
    <property type="entry name" value="ISOLEUCINE--TRNA LIGASE, CYTOPLASMIC"/>
    <property type="match status" value="1"/>
</dbReference>
<evidence type="ECO:0000256" key="9">
    <source>
        <dbReference type="ARBA" id="ARBA00022741"/>
    </source>
</evidence>
<dbReference type="PATRIC" id="fig|641526.4.peg.3825"/>
<keyword evidence="18" id="KW-1185">Reference proteome</keyword>
<evidence type="ECO:0000256" key="12">
    <source>
        <dbReference type="ARBA" id="ARBA00022917"/>
    </source>
</evidence>
<sequence>MSTKFPEYKGLNLSKVADEIGNYWEANNIFDKSVTSREGKPPFVFFEGPPSANGLPGVHHVLARAIKDIFPRYKTMKGFQVKRKAGWDTHGLPVELGVEKELGITKEDIGKKITVEEYNEACKKAVMRYTDIWNDLTQKMGYWVDMDDPYITYKSKYMESVWWLLKQIYEKDLIYKGYTIQPYSPKAGTGLSSHELNQPGTYQDVTDTTVVAQFKANAESLPDFLQNEGDILFLAWTTTPWTLPSNTALTVGPKIDYVLVETYNQYTFKPMNVVLAKNLVNKQFDGKFKRVETKPELIDYKEGDKKIPYYVVKEFVGKDLVGITYEQLLPYALPNDNPENAFRIISGDFVTIEDGTGIVHTAPTFGADDALVAKQASPEIPPLLVKDDNGNLVPLVDLQGRFRKEVKDDMYGFAGEYVKSEYLNDDEYEIELTIQKDNLKSVISNLDKYLSVDERLALKLKTK</sequence>
<keyword evidence="9" id="KW-0547">Nucleotide-binding</keyword>
<evidence type="ECO:0000256" key="8">
    <source>
        <dbReference type="ARBA" id="ARBA00022723"/>
    </source>
</evidence>
<evidence type="ECO:0000256" key="6">
    <source>
        <dbReference type="ARBA" id="ARBA00022490"/>
    </source>
</evidence>
<evidence type="ECO:0000256" key="10">
    <source>
        <dbReference type="ARBA" id="ARBA00022833"/>
    </source>
</evidence>
<dbReference type="GO" id="GO:0005737">
    <property type="term" value="C:cytoplasm"/>
    <property type="evidence" value="ECO:0007669"/>
    <property type="project" value="UniProtKB-SubCell"/>
</dbReference>
<comment type="caution">
    <text evidence="17">The sequence shown here is derived from an EMBL/GenBank/DDBJ whole genome shotgun (WGS) entry which is preliminary data.</text>
</comment>
<dbReference type="SUPFAM" id="SSF52374">
    <property type="entry name" value="Nucleotidylyl transferase"/>
    <property type="match status" value="1"/>
</dbReference>
<dbReference type="GO" id="GO:0046872">
    <property type="term" value="F:metal ion binding"/>
    <property type="evidence" value="ECO:0007669"/>
    <property type="project" value="UniProtKB-KW"/>
</dbReference>
<dbReference type="Gene3D" id="3.90.740.10">
    <property type="entry name" value="Valyl/Leucyl/Isoleucyl-tRNA synthetase, editing domain"/>
    <property type="match status" value="1"/>
</dbReference>
<keyword evidence="13 17" id="KW-0030">Aminoacyl-tRNA synthetase</keyword>
<dbReference type="PRINTS" id="PR00984">
    <property type="entry name" value="TRNASYNTHILE"/>
</dbReference>
<accession>S7VJ39</accession>
<reference evidence="17 18" key="1">
    <citation type="journal article" date="2013" name="Genome Announc.">
        <title>Draft Genome Sequence of Winogradskyella psychrotolerans RS-3T, Isolated from the Marine Transect of Kongsfjorden, Ny-Alesund, Svalbard, Arctic Ocean.</title>
        <authorList>
            <person name="Kumar Pinnaka A."/>
            <person name="Ara S."/>
            <person name="Singh A."/>
            <person name="Shivaji S."/>
        </authorList>
    </citation>
    <scope>NUCLEOTIDE SEQUENCE [LARGE SCALE GENOMIC DNA]</scope>
    <source>
        <strain evidence="17 18">RS-3</strain>
    </source>
</reference>
<proteinExistence type="inferred from homology"/>
<dbReference type="FunFam" id="3.40.50.620:FF:000063">
    <property type="entry name" value="Isoleucine--tRNA ligase"/>
    <property type="match status" value="1"/>
</dbReference>
<evidence type="ECO:0000259" key="16">
    <source>
        <dbReference type="Pfam" id="PF00133"/>
    </source>
</evidence>
<dbReference type="AlphaFoldDB" id="S7VJ39"/>
<evidence type="ECO:0000256" key="13">
    <source>
        <dbReference type="ARBA" id="ARBA00023146"/>
    </source>
</evidence>
<comment type="subcellular location">
    <subcellularLocation>
        <location evidence="2">Cytoplasm</location>
    </subcellularLocation>
</comment>
<dbReference type="EMBL" id="ATMR01000206">
    <property type="protein sequence ID" value="EPR69991.1"/>
    <property type="molecule type" value="Genomic_DNA"/>
</dbReference>
<dbReference type="Proteomes" id="UP000014962">
    <property type="component" value="Unassembled WGS sequence"/>
</dbReference>
<dbReference type="InterPro" id="IPR002300">
    <property type="entry name" value="aa-tRNA-synth_Ia"/>
</dbReference>
<keyword evidence="6" id="KW-0963">Cytoplasm</keyword>
<comment type="function">
    <text evidence="14">Catalyzes the attachment of isoleucine to tRNA(Ile). As IleRS can inadvertently accommodate and process structurally similar amino acids such as valine, to avoid such errors it has two additional distinct tRNA(Ile)-dependent editing activities. One activity is designated as 'pretransfer' editing and involves the hydrolysis of activated Val-AMP. The other activity is designated 'posttransfer' editing and involves deacylation of mischarged Val-tRNA(Ile).</text>
</comment>
<dbReference type="InterPro" id="IPR002301">
    <property type="entry name" value="Ile-tRNA-ligase"/>
</dbReference>
<evidence type="ECO:0000256" key="15">
    <source>
        <dbReference type="ARBA" id="ARBA00048359"/>
    </source>
</evidence>
<evidence type="ECO:0000256" key="1">
    <source>
        <dbReference type="ARBA" id="ARBA00001947"/>
    </source>
</evidence>
<evidence type="ECO:0000256" key="3">
    <source>
        <dbReference type="ARBA" id="ARBA00007078"/>
    </source>
</evidence>
<keyword evidence="10" id="KW-0862">Zinc</keyword>
<dbReference type="STRING" id="641526.ADIWIN_3854"/>
<evidence type="ECO:0000256" key="4">
    <source>
        <dbReference type="ARBA" id="ARBA00011245"/>
    </source>
</evidence>
<name>S7VJ39_9FLAO</name>
<dbReference type="Pfam" id="PF00133">
    <property type="entry name" value="tRNA-synt_1"/>
    <property type="match status" value="1"/>
</dbReference>
<dbReference type="InterPro" id="IPR009008">
    <property type="entry name" value="Val/Leu/Ile-tRNA-synth_edit"/>
</dbReference>
<dbReference type="InterPro" id="IPR014729">
    <property type="entry name" value="Rossmann-like_a/b/a_fold"/>
</dbReference>
<comment type="cofactor">
    <cofactor evidence="1">
        <name>Zn(2+)</name>
        <dbReference type="ChEBI" id="CHEBI:29105"/>
    </cofactor>
</comment>
<dbReference type="GO" id="GO:0005524">
    <property type="term" value="F:ATP binding"/>
    <property type="evidence" value="ECO:0007669"/>
    <property type="project" value="UniProtKB-KW"/>
</dbReference>
<keyword evidence="8" id="KW-0479">Metal-binding</keyword>
<comment type="similarity">
    <text evidence="3">Belongs to the class-I aminoacyl-tRNA synthetase family. IleS type 2 subfamily.</text>
</comment>
<dbReference type="eggNOG" id="COG0060">
    <property type="taxonomic scope" value="Bacteria"/>
</dbReference>
<dbReference type="PANTHER" id="PTHR42780">
    <property type="entry name" value="SOLEUCYL-TRNA SYNTHETASE"/>
    <property type="match status" value="1"/>
</dbReference>
<dbReference type="GO" id="GO:0002161">
    <property type="term" value="F:aminoacyl-tRNA deacylase activity"/>
    <property type="evidence" value="ECO:0007669"/>
    <property type="project" value="InterPro"/>
</dbReference>
<evidence type="ECO:0000313" key="17">
    <source>
        <dbReference type="EMBL" id="EPR69991.1"/>
    </source>
</evidence>
<keyword evidence="7 17" id="KW-0436">Ligase</keyword>
<evidence type="ECO:0000256" key="7">
    <source>
        <dbReference type="ARBA" id="ARBA00022598"/>
    </source>
</evidence>
<dbReference type="EC" id="6.1.1.5" evidence="5"/>
<organism evidence="17 18">
    <name type="scientific">Winogradskyella psychrotolerans RS-3</name>
    <dbReference type="NCBI Taxonomy" id="641526"/>
    <lineage>
        <taxon>Bacteria</taxon>
        <taxon>Pseudomonadati</taxon>
        <taxon>Bacteroidota</taxon>
        <taxon>Flavobacteriia</taxon>
        <taxon>Flavobacteriales</taxon>
        <taxon>Flavobacteriaceae</taxon>
        <taxon>Winogradskyella</taxon>
    </lineage>
</organism>
<comment type="subunit">
    <text evidence="4">Monomer.</text>
</comment>